<dbReference type="Pfam" id="PF11382">
    <property type="entry name" value="MctB"/>
    <property type="match status" value="1"/>
</dbReference>
<dbReference type="GO" id="GO:0016020">
    <property type="term" value="C:membrane"/>
    <property type="evidence" value="ECO:0007669"/>
    <property type="project" value="InterPro"/>
</dbReference>
<feature type="region of interest" description="Disordered" evidence="2">
    <location>
        <begin position="170"/>
        <end position="200"/>
    </location>
</feature>
<keyword evidence="4" id="KW-1185">Reference proteome</keyword>
<dbReference type="OrthoDB" id="2382049at2"/>
<proteinExistence type="predicted"/>
<dbReference type="RefSeq" id="WP_038090506.1">
    <property type="nucleotide sequence ID" value="NZ_JMIR01000023.1"/>
</dbReference>
<evidence type="ECO:0008006" key="5">
    <source>
        <dbReference type="Google" id="ProtNLM"/>
    </source>
</evidence>
<name>A0A074LMJ2_9BACL</name>
<evidence type="ECO:0000256" key="1">
    <source>
        <dbReference type="SAM" id="Coils"/>
    </source>
</evidence>
<organism evidence="3 4">
    <name type="scientific">Tumebacillus flagellatus</name>
    <dbReference type="NCBI Taxonomy" id="1157490"/>
    <lineage>
        <taxon>Bacteria</taxon>
        <taxon>Bacillati</taxon>
        <taxon>Bacillota</taxon>
        <taxon>Bacilli</taxon>
        <taxon>Bacillales</taxon>
        <taxon>Alicyclobacillaceae</taxon>
        <taxon>Tumebacillus</taxon>
    </lineage>
</organism>
<dbReference type="EMBL" id="JMIR01000023">
    <property type="protein sequence ID" value="KEO82349.1"/>
    <property type="molecule type" value="Genomic_DNA"/>
</dbReference>
<dbReference type="AlphaFoldDB" id="A0A074LMJ2"/>
<sequence length="333" mass="34607">MYGIRYHILTLVAVFLSLGLGLLLGGTLGEQVIVKQQTQLLQKLEDRYTQSKSDNLKLQKQSLELSQQTSDLQSVMSQVSSHYVRDKLAGLNVAVLQLQPADLTAIRGTLEAAGANLCATAEVTDAPGLLTALQTDEAAELLGIGSEADEAQRTSALAKKLVQELYGTEAGTGNSSGGSSAQASAGTSASTTAGSSARPAANASATPVIDWLKAHAYLTVTGEVGVKPDHLVLVGGASDATLPRLRKLDLPLVRQVRDAGLHTVGVERSDVAHSGIAGFSDGGFSTVDNIDHVTGRVALVDVLSGAVGHYGTKKTSQALLPYVPNAKEVSTTR</sequence>
<evidence type="ECO:0000256" key="2">
    <source>
        <dbReference type="SAM" id="MobiDB-lite"/>
    </source>
</evidence>
<gene>
    <name evidence="3" type="ORF">EL26_15605</name>
</gene>
<accession>A0A074LMJ2</accession>
<reference evidence="3 4" key="1">
    <citation type="journal article" date="2013" name="Int. J. Syst. Evol. Microbiol.">
        <title>Tumebacillus flagellatus sp. nov., an alpha-amylase/pullulanase-producing bacterium isolated from cassava wastewater.</title>
        <authorList>
            <person name="Wang Q."/>
            <person name="Xie N."/>
            <person name="Qin Y."/>
            <person name="Shen N."/>
            <person name="Zhu J."/>
            <person name="Mi H."/>
            <person name="Huang R."/>
        </authorList>
    </citation>
    <scope>NUCLEOTIDE SEQUENCE [LARGE SCALE GENOMIC DNA]</scope>
    <source>
        <strain evidence="3 4">GST4</strain>
    </source>
</reference>
<comment type="caution">
    <text evidence="3">The sequence shown here is derived from an EMBL/GenBank/DDBJ whole genome shotgun (WGS) entry which is preliminary data.</text>
</comment>
<feature type="coiled-coil region" evidence="1">
    <location>
        <begin position="34"/>
        <end position="61"/>
    </location>
</feature>
<protein>
    <recommendedName>
        <fullName evidence="5">Copper transporter</fullName>
    </recommendedName>
</protein>
<dbReference type="STRING" id="1157490.EL26_15605"/>
<evidence type="ECO:0000313" key="3">
    <source>
        <dbReference type="EMBL" id="KEO82349.1"/>
    </source>
</evidence>
<evidence type="ECO:0000313" key="4">
    <source>
        <dbReference type="Proteomes" id="UP000027931"/>
    </source>
</evidence>
<keyword evidence="1" id="KW-0175">Coiled coil</keyword>
<dbReference type="eggNOG" id="ENOG502Z9M5">
    <property type="taxonomic scope" value="Bacteria"/>
</dbReference>
<dbReference type="Proteomes" id="UP000027931">
    <property type="component" value="Unassembled WGS sequence"/>
</dbReference>
<dbReference type="InterPro" id="IPR021522">
    <property type="entry name" value="MctB"/>
</dbReference>
<dbReference type="GO" id="GO:0055070">
    <property type="term" value="P:copper ion homeostasis"/>
    <property type="evidence" value="ECO:0007669"/>
    <property type="project" value="InterPro"/>
</dbReference>